<sequence length="78" mass="7804">MKFTIVFTALLALATGVAAQCSGGCEPGKCCTGSACVSCAELDAQKANPEDVPLENVARPTLSVVSAATSSDVLGAER</sequence>
<name>R7SFB8_CONPW</name>
<protein>
    <recommendedName>
        <fullName evidence="4">Hydrophobin</fullName>
    </recommendedName>
</protein>
<feature type="chain" id="PRO_5004455727" description="Hydrophobin" evidence="1">
    <location>
        <begin position="20"/>
        <end position="78"/>
    </location>
</feature>
<keyword evidence="1" id="KW-0732">Signal</keyword>
<gene>
    <name evidence="2" type="ORF">CONPUDRAFT_160143</name>
</gene>
<evidence type="ECO:0008006" key="4">
    <source>
        <dbReference type="Google" id="ProtNLM"/>
    </source>
</evidence>
<dbReference type="RefSeq" id="XP_007775455.1">
    <property type="nucleotide sequence ID" value="XM_007777265.1"/>
</dbReference>
<organism evidence="2 3">
    <name type="scientific">Coniophora puteana (strain RWD-64-598)</name>
    <name type="common">Brown rot fungus</name>
    <dbReference type="NCBI Taxonomy" id="741705"/>
    <lineage>
        <taxon>Eukaryota</taxon>
        <taxon>Fungi</taxon>
        <taxon>Dikarya</taxon>
        <taxon>Basidiomycota</taxon>
        <taxon>Agaricomycotina</taxon>
        <taxon>Agaricomycetes</taxon>
        <taxon>Agaricomycetidae</taxon>
        <taxon>Boletales</taxon>
        <taxon>Coniophorineae</taxon>
        <taxon>Coniophoraceae</taxon>
        <taxon>Coniophora</taxon>
    </lineage>
</organism>
<dbReference type="GeneID" id="19204239"/>
<keyword evidence="3" id="KW-1185">Reference proteome</keyword>
<evidence type="ECO:0000313" key="2">
    <source>
        <dbReference type="EMBL" id="EIW74442.1"/>
    </source>
</evidence>
<reference evidence="3" key="1">
    <citation type="journal article" date="2012" name="Science">
        <title>The Paleozoic origin of enzymatic lignin decomposition reconstructed from 31 fungal genomes.</title>
        <authorList>
            <person name="Floudas D."/>
            <person name="Binder M."/>
            <person name="Riley R."/>
            <person name="Barry K."/>
            <person name="Blanchette R.A."/>
            <person name="Henrissat B."/>
            <person name="Martinez A.T."/>
            <person name="Otillar R."/>
            <person name="Spatafora J.W."/>
            <person name="Yadav J.S."/>
            <person name="Aerts A."/>
            <person name="Benoit I."/>
            <person name="Boyd A."/>
            <person name="Carlson A."/>
            <person name="Copeland A."/>
            <person name="Coutinho P.M."/>
            <person name="de Vries R.P."/>
            <person name="Ferreira P."/>
            <person name="Findley K."/>
            <person name="Foster B."/>
            <person name="Gaskell J."/>
            <person name="Glotzer D."/>
            <person name="Gorecki P."/>
            <person name="Heitman J."/>
            <person name="Hesse C."/>
            <person name="Hori C."/>
            <person name="Igarashi K."/>
            <person name="Jurgens J.A."/>
            <person name="Kallen N."/>
            <person name="Kersten P."/>
            <person name="Kohler A."/>
            <person name="Kuees U."/>
            <person name="Kumar T.K.A."/>
            <person name="Kuo A."/>
            <person name="LaButti K."/>
            <person name="Larrondo L.F."/>
            <person name="Lindquist E."/>
            <person name="Ling A."/>
            <person name="Lombard V."/>
            <person name="Lucas S."/>
            <person name="Lundell T."/>
            <person name="Martin R."/>
            <person name="McLaughlin D.J."/>
            <person name="Morgenstern I."/>
            <person name="Morin E."/>
            <person name="Murat C."/>
            <person name="Nagy L.G."/>
            <person name="Nolan M."/>
            <person name="Ohm R.A."/>
            <person name="Patyshakuliyeva A."/>
            <person name="Rokas A."/>
            <person name="Ruiz-Duenas F.J."/>
            <person name="Sabat G."/>
            <person name="Salamov A."/>
            <person name="Samejima M."/>
            <person name="Schmutz J."/>
            <person name="Slot J.C."/>
            <person name="St John F."/>
            <person name="Stenlid J."/>
            <person name="Sun H."/>
            <person name="Sun S."/>
            <person name="Syed K."/>
            <person name="Tsang A."/>
            <person name="Wiebenga A."/>
            <person name="Young D."/>
            <person name="Pisabarro A."/>
            <person name="Eastwood D.C."/>
            <person name="Martin F."/>
            <person name="Cullen D."/>
            <person name="Grigoriev I.V."/>
            <person name="Hibbett D.S."/>
        </authorList>
    </citation>
    <scope>NUCLEOTIDE SEQUENCE [LARGE SCALE GENOMIC DNA]</scope>
    <source>
        <strain evidence="3">RWD-64-598 SS2</strain>
    </source>
</reference>
<proteinExistence type="predicted"/>
<accession>R7SFB8</accession>
<dbReference type="EMBL" id="JH711592">
    <property type="protein sequence ID" value="EIW74442.1"/>
    <property type="molecule type" value="Genomic_DNA"/>
</dbReference>
<evidence type="ECO:0000313" key="3">
    <source>
        <dbReference type="Proteomes" id="UP000053558"/>
    </source>
</evidence>
<dbReference type="AlphaFoldDB" id="R7SFB8"/>
<dbReference type="KEGG" id="cput:CONPUDRAFT_160143"/>
<evidence type="ECO:0000256" key="1">
    <source>
        <dbReference type="SAM" id="SignalP"/>
    </source>
</evidence>
<dbReference type="Proteomes" id="UP000053558">
    <property type="component" value="Unassembled WGS sequence"/>
</dbReference>
<feature type="signal peptide" evidence="1">
    <location>
        <begin position="1"/>
        <end position="19"/>
    </location>
</feature>